<proteinExistence type="predicted"/>
<dbReference type="EMBL" id="GG738855">
    <property type="protein sequence ID" value="EFC47349.1"/>
    <property type="molecule type" value="Genomic_DNA"/>
</dbReference>
<dbReference type="VEuPathDB" id="AmoebaDB:NAEGRDRAFT_64741"/>
<organism evidence="3">
    <name type="scientific">Naegleria gruberi</name>
    <name type="common">Amoeba</name>
    <dbReference type="NCBI Taxonomy" id="5762"/>
    <lineage>
        <taxon>Eukaryota</taxon>
        <taxon>Discoba</taxon>
        <taxon>Heterolobosea</taxon>
        <taxon>Tetramitia</taxon>
        <taxon>Eutetramitia</taxon>
        <taxon>Vahlkampfiidae</taxon>
        <taxon>Naegleria</taxon>
    </lineage>
</organism>
<evidence type="ECO:0000313" key="3">
    <source>
        <dbReference type="Proteomes" id="UP000006671"/>
    </source>
</evidence>
<dbReference type="Proteomes" id="UP000006671">
    <property type="component" value="Unassembled WGS sequence"/>
</dbReference>
<feature type="region of interest" description="Disordered" evidence="1">
    <location>
        <begin position="230"/>
        <end position="256"/>
    </location>
</feature>
<dbReference type="KEGG" id="ngr:NAEGRDRAFT_64741"/>
<dbReference type="AlphaFoldDB" id="D2V7B9"/>
<accession>D2V7B9</accession>
<evidence type="ECO:0000256" key="1">
    <source>
        <dbReference type="SAM" id="MobiDB-lite"/>
    </source>
</evidence>
<name>D2V7B9_NAEGR</name>
<dbReference type="RefSeq" id="XP_002680093.1">
    <property type="nucleotide sequence ID" value="XM_002680047.1"/>
</dbReference>
<dbReference type="InParanoid" id="D2V7B9"/>
<dbReference type="GeneID" id="8848991"/>
<reference evidence="2 3" key="1">
    <citation type="journal article" date="2010" name="Cell">
        <title>The genome of Naegleria gruberi illuminates early eukaryotic versatility.</title>
        <authorList>
            <person name="Fritz-Laylin L.K."/>
            <person name="Prochnik S.E."/>
            <person name="Ginger M.L."/>
            <person name="Dacks J.B."/>
            <person name="Carpenter M.L."/>
            <person name="Field M.C."/>
            <person name="Kuo A."/>
            <person name="Paredez A."/>
            <person name="Chapman J."/>
            <person name="Pham J."/>
            <person name="Shu S."/>
            <person name="Neupane R."/>
            <person name="Cipriano M."/>
            <person name="Mancuso J."/>
            <person name="Tu H."/>
            <person name="Salamov A."/>
            <person name="Lindquist E."/>
            <person name="Shapiro H."/>
            <person name="Lucas S."/>
            <person name="Grigoriev I.V."/>
            <person name="Cande W.Z."/>
            <person name="Fulton C."/>
            <person name="Rokhsar D.S."/>
            <person name="Dawson S.C."/>
        </authorList>
    </citation>
    <scope>NUCLEOTIDE SEQUENCE [LARGE SCALE GENOMIC DNA]</scope>
    <source>
        <strain evidence="2 3">NEG-M</strain>
    </source>
</reference>
<gene>
    <name evidence="2" type="ORF">NAEGRDRAFT_64741</name>
</gene>
<keyword evidence="3" id="KW-1185">Reference proteome</keyword>
<protein>
    <submittedName>
        <fullName evidence="2">Predicted protein</fullName>
    </submittedName>
</protein>
<evidence type="ECO:0000313" key="2">
    <source>
        <dbReference type="EMBL" id="EFC47349.1"/>
    </source>
</evidence>
<sequence length="271" mass="32157">MSYGLERLHLTHICPLCRLCRGRVCLIVKCGIGEQFAIDLCIQKPWLSKRNKEIYKIFMAHRNNSIETRHFIIVIKERMKEIFQYFRLLKKQSHDEYKFLLQYYSVLDEFYSDLLDELNLISSQYLKPQMRNISRIDIPKQPKLVDPYLLPIRPTDWNVNNIENKLKWDFTLLRDDNTIHEHDALLEEGEDDEYHVKYQSLILSNRKAIIEPLKDCDIFSFNPKKRKLSVSTSIDSSSESDEDDLNESLSKESKITDIGNEFEMDLYHNDG</sequence>